<evidence type="ECO:0000256" key="3">
    <source>
        <dbReference type="ARBA" id="ARBA00022553"/>
    </source>
</evidence>
<dbReference type="Gene3D" id="1.10.287.130">
    <property type="match status" value="1"/>
</dbReference>
<feature type="transmembrane region" description="Helical" evidence="10">
    <location>
        <begin position="185"/>
        <end position="207"/>
    </location>
</feature>
<feature type="transmembrane region" description="Helical" evidence="10">
    <location>
        <begin position="334"/>
        <end position="353"/>
    </location>
</feature>
<comment type="catalytic activity">
    <reaction evidence="1">
        <text>ATP + protein L-histidine = ADP + protein N-phospho-L-histidine.</text>
        <dbReference type="EC" id="2.7.13.3"/>
    </reaction>
</comment>
<dbReference type="InterPro" id="IPR036890">
    <property type="entry name" value="HATPase_C_sf"/>
</dbReference>
<protein>
    <recommendedName>
        <fullName evidence="2">histidine kinase</fullName>
        <ecNumber evidence="2">2.7.13.3</ecNumber>
    </recommendedName>
</protein>
<dbReference type="EMBL" id="JBHSJJ010000012">
    <property type="protein sequence ID" value="MFC4873728.1"/>
    <property type="molecule type" value="Genomic_DNA"/>
</dbReference>
<reference evidence="13" key="1">
    <citation type="journal article" date="2019" name="Int. J. Syst. Evol. Microbiol.">
        <title>The Global Catalogue of Microorganisms (GCM) 10K type strain sequencing project: providing services to taxonomists for standard genome sequencing and annotation.</title>
        <authorList>
            <consortium name="The Broad Institute Genomics Platform"/>
            <consortium name="The Broad Institute Genome Sequencing Center for Infectious Disease"/>
            <person name="Wu L."/>
            <person name="Ma J."/>
        </authorList>
    </citation>
    <scope>NUCLEOTIDE SEQUENCE [LARGE SCALE GENOMIC DNA]</scope>
    <source>
        <strain evidence="13">CGMCC 4.7466</strain>
    </source>
</reference>
<keyword evidence="10" id="KW-0812">Transmembrane</keyword>
<dbReference type="RefSeq" id="WP_377066871.1">
    <property type="nucleotide sequence ID" value="NZ_JBHSJJ010000012.1"/>
</dbReference>
<keyword evidence="9" id="KW-0175">Coiled coil</keyword>
<keyword evidence="13" id="KW-1185">Reference proteome</keyword>
<dbReference type="SMART" id="SM00388">
    <property type="entry name" value="HisKA"/>
    <property type="match status" value="1"/>
</dbReference>
<dbReference type="PRINTS" id="PR00344">
    <property type="entry name" value="BCTRLSENSOR"/>
</dbReference>
<feature type="transmembrane region" description="Helical" evidence="10">
    <location>
        <begin position="310"/>
        <end position="327"/>
    </location>
</feature>
<feature type="domain" description="Histidine kinase" evidence="11">
    <location>
        <begin position="460"/>
        <end position="709"/>
    </location>
</feature>
<name>A0ABV9T5K7_9BACT</name>
<dbReference type="Pfam" id="PF02518">
    <property type="entry name" value="HATPase_c"/>
    <property type="match status" value="1"/>
</dbReference>
<keyword evidence="3" id="KW-0597">Phosphoprotein</keyword>
<keyword evidence="8" id="KW-0902">Two-component regulatory system</keyword>
<dbReference type="Pfam" id="PF07695">
    <property type="entry name" value="7TMR-DISM_7TM"/>
    <property type="match status" value="1"/>
</dbReference>
<evidence type="ECO:0000256" key="7">
    <source>
        <dbReference type="ARBA" id="ARBA00022840"/>
    </source>
</evidence>
<keyword evidence="6" id="KW-0418">Kinase</keyword>
<organism evidence="12 13">
    <name type="scientific">Negadavirga shengliensis</name>
    <dbReference type="NCBI Taxonomy" id="1389218"/>
    <lineage>
        <taxon>Bacteria</taxon>
        <taxon>Pseudomonadati</taxon>
        <taxon>Bacteroidota</taxon>
        <taxon>Cytophagia</taxon>
        <taxon>Cytophagales</taxon>
        <taxon>Cyclobacteriaceae</taxon>
        <taxon>Negadavirga</taxon>
    </lineage>
</organism>
<evidence type="ECO:0000256" key="8">
    <source>
        <dbReference type="ARBA" id="ARBA00023012"/>
    </source>
</evidence>
<feature type="transmembrane region" description="Helical" evidence="10">
    <location>
        <begin position="243"/>
        <end position="269"/>
    </location>
</feature>
<evidence type="ECO:0000256" key="10">
    <source>
        <dbReference type="SAM" id="Phobius"/>
    </source>
</evidence>
<proteinExistence type="predicted"/>
<dbReference type="Gene3D" id="2.60.40.2380">
    <property type="match status" value="1"/>
</dbReference>
<feature type="transmembrane region" description="Helical" evidence="10">
    <location>
        <begin position="365"/>
        <end position="385"/>
    </location>
</feature>
<evidence type="ECO:0000256" key="9">
    <source>
        <dbReference type="SAM" id="Coils"/>
    </source>
</evidence>
<dbReference type="PANTHER" id="PTHR43065">
    <property type="entry name" value="SENSOR HISTIDINE KINASE"/>
    <property type="match status" value="1"/>
</dbReference>
<sequence>MKNLYPYFKNIGLSLFLVLFVTVPIIYYLGVYSKDEGIRFHRYEYRLGGDIEDLGALQEQFFHESAEQKIDLGVISENLFVKVDLSEFGQLEEDSVYVVEVNYPSFREIEMIRLSADGEPEVMGKKGTAFPYSNPLRNPNPFFEVTPDDNYRSEIVFRVVSKVPVDFDISISTQKSFFENYSMRLIIISSYFGIMIALFLYNLILYFSVRDKVYLFYCFYVLFIALAQLSLSGYSYFFLKENAYLYEVSTIGFTAMSSIFVIPFVQYFLKTSVYIPKYEKYLYLLVLSYVTALVFRLLGNVELSHMMTDLNGLILSLAFFTIGIIAAKKGYRSAYFFLLAWTFLLFGLVVFILHNQGVLDLGSYANFPLLAGTAIEALLLSFALADKINILEKEKEKEQHDKLRALKENERLIKEQNIYLEEMVKTRTQELEMTLKNLQNTQTQLVNQEKMASLGQLTAGIAHEINNPINFVSSNISPLKRDLRDILELMEVYREKGKEEFSESSKTEISDLEEDIELDYLLEEVDQLLHGMEDGAKRTVEIVRGLKLFSRVDEQDMKKVDIHEGIDSTLILLNSSISGRIKLTKEYKEVPMIECLAGKINQVFMNIISNAIHALVDHPLDGRFPELRISTEYEDGFVTVKIGDNGPGMPDHIKDKVFEPFFTTKPVGKGTGLGLSIVYTIIENHKGTIEVESEQNYGTTFVIRLPVNQN</sequence>
<feature type="transmembrane region" description="Helical" evidence="10">
    <location>
        <begin position="12"/>
        <end position="30"/>
    </location>
</feature>
<keyword evidence="5" id="KW-0547">Nucleotide-binding</keyword>
<dbReference type="InterPro" id="IPR005467">
    <property type="entry name" value="His_kinase_dom"/>
</dbReference>
<feature type="coiled-coil region" evidence="9">
    <location>
        <begin position="388"/>
        <end position="448"/>
    </location>
</feature>
<comment type="caution">
    <text evidence="12">The sequence shown here is derived from an EMBL/GenBank/DDBJ whole genome shotgun (WGS) entry which is preliminary data.</text>
</comment>
<dbReference type="PANTHER" id="PTHR43065:SF10">
    <property type="entry name" value="PEROXIDE STRESS-ACTIVATED HISTIDINE KINASE MAK3"/>
    <property type="match status" value="1"/>
</dbReference>
<keyword evidence="7" id="KW-0067">ATP-binding</keyword>
<evidence type="ECO:0000313" key="12">
    <source>
        <dbReference type="EMBL" id="MFC4873728.1"/>
    </source>
</evidence>
<keyword evidence="4" id="KW-0808">Transferase</keyword>
<dbReference type="Proteomes" id="UP001595818">
    <property type="component" value="Unassembled WGS sequence"/>
</dbReference>
<dbReference type="EC" id="2.7.13.3" evidence="2"/>
<dbReference type="CDD" id="cd00082">
    <property type="entry name" value="HisKA"/>
    <property type="match status" value="1"/>
</dbReference>
<evidence type="ECO:0000313" key="13">
    <source>
        <dbReference type="Proteomes" id="UP001595818"/>
    </source>
</evidence>
<dbReference type="Gene3D" id="3.30.565.10">
    <property type="entry name" value="Histidine kinase-like ATPase, C-terminal domain"/>
    <property type="match status" value="1"/>
</dbReference>
<accession>A0ABV9T5K7</accession>
<evidence type="ECO:0000256" key="2">
    <source>
        <dbReference type="ARBA" id="ARBA00012438"/>
    </source>
</evidence>
<feature type="transmembrane region" description="Helical" evidence="10">
    <location>
        <begin position="214"/>
        <end position="237"/>
    </location>
</feature>
<evidence type="ECO:0000256" key="4">
    <source>
        <dbReference type="ARBA" id="ARBA00022679"/>
    </source>
</evidence>
<dbReference type="InterPro" id="IPR036097">
    <property type="entry name" value="HisK_dim/P_sf"/>
</dbReference>
<gene>
    <name evidence="12" type="ORF">ACFPFU_18645</name>
</gene>
<keyword evidence="10" id="KW-1133">Transmembrane helix</keyword>
<dbReference type="SMART" id="SM00387">
    <property type="entry name" value="HATPase_c"/>
    <property type="match status" value="1"/>
</dbReference>
<evidence type="ECO:0000259" key="11">
    <source>
        <dbReference type="PROSITE" id="PS50109"/>
    </source>
</evidence>
<dbReference type="PROSITE" id="PS50109">
    <property type="entry name" value="HIS_KIN"/>
    <property type="match status" value="1"/>
</dbReference>
<dbReference type="SUPFAM" id="SSF47384">
    <property type="entry name" value="Homodimeric domain of signal transducing histidine kinase"/>
    <property type="match status" value="1"/>
</dbReference>
<dbReference type="InterPro" id="IPR003594">
    <property type="entry name" value="HATPase_dom"/>
</dbReference>
<dbReference type="InterPro" id="IPR011623">
    <property type="entry name" value="7TMR_DISM_rcpt_extracell_dom1"/>
</dbReference>
<evidence type="ECO:0000256" key="5">
    <source>
        <dbReference type="ARBA" id="ARBA00022741"/>
    </source>
</evidence>
<evidence type="ECO:0000256" key="6">
    <source>
        <dbReference type="ARBA" id="ARBA00022777"/>
    </source>
</evidence>
<feature type="transmembrane region" description="Helical" evidence="10">
    <location>
        <begin position="281"/>
        <end position="298"/>
    </location>
</feature>
<dbReference type="InterPro" id="IPR003661">
    <property type="entry name" value="HisK_dim/P_dom"/>
</dbReference>
<dbReference type="InterPro" id="IPR004358">
    <property type="entry name" value="Sig_transdc_His_kin-like_C"/>
</dbReference>
<keyword evidence="10" id="KW-0472">Membrane</keyword>
<dbReference type="SUPFAM" id="SSF55874">
    <property type="entry name" value="ATPase domain of HSP90 chaperone/DNA topoisomerase II/histidine kinase"/>
    <property type="match status" value="1"/>
</dbReference>
<evidence type="ECO:0000256" key="1">
    <source>
        <dbReference type="ARBA" id="ARBA00000085"/>
    </source>
</evidence>